<dbReference type="GO" id="GO:0005975">
    <property type="term" value="P:carbohydrate metabolic process"/>
    <property type="evidence" value="ECO:0007669"/>
    <property type="project" value="InterPro"/>
</dbReference>
<name>I4ESJ0_MODI5</name>
<dbReference type="HOGENOM" id="CLU_052486_1_1_11"/>
<dbReference type="Pfam" id="PF01263">
    <property type="entry name" value="Aldose_epim"/>
    <property type="match status" value="1"/>
</dbReference>
<dbReference type="AlphaFoldDB" id="I4ESJ0"/>
<dbReference type="InterPro" id="IPR037480">
    <property type="entry name" value="YihR-like"/>
</dbReference>
<dbReference type="GO" id="GO:0016853">
    <property type="term" value="F:isomerase activity"/>
    <property type="evidence" value="ECO:0007669"/>
    <property type="project" value="InterPro"/>
</dbReference>
<dbReference type="SUPFAM" id="SSF74650">
    <property type="entry name" value="Galactose mutarotase-like"/>
    <property type="match status" value="1"/>
</dbReference>
<evidence type="ECO:0000313" key="1">
    <source>
        <dbReference type="EMBL" id="CCH86353.1"/>
    </source>
</evidence>
<proteinExistence type="predicted"/>
<dbReference type="GO" id="GO:0030246">
    <property type="term" value="F:carbohydrate binding"/>
    <property type="evidence" value="ECO:0007669"/>
    <property type="project" value="InterPro"/>
</dbReference>
<dbReference type="eggNOG" id="COG2017">
    <property type="taxonomic scope" value="Bacteria"/>
</dbReference>
<dbReference type="InterPro" id="IPR014718">
    <property type="entry name" value="GH-type_carb-bd"/>
</dbReference>
<dbReference type="STRING" id="477641.MODMU_0903"/>
<dbReference type="PATRIC" id="fig|477641.3.peg.844"/>
<dbReference type="InterPro" id="IPR011013">
    <property type="entry name" value="Gal_mutarotase_sf_dom"/>
</dbReference>
<dbReference type="Gene3D" id="2.70.98.10">
    <property type="match status" value="1"/>
</dbReference>
<reference evidence="1 2" key="1">
    <citation type="journal article" date="2012" name="J. Bacteriol.">
        <title>Genome Sequence of Radiation-Resistant Modestobacter marinus Strain BC501, a Representative Actinobacterium That Thrives on Calcareous Stone Surfaces.</title>
        <authorList>
            <person name="Normand P."/>
            <person name="Gury J."/>
            <person name="Pujic P."/>
            <person name="Chouaia B."/>
            <person name="Crotti E."/>
            <person name="Brusetti L."/>
            <person name="Daffonchio D."/>
            <person name="Vacherie B."/>
            <person name="Barbe V."/>
            <person name="Medigue C."/>
            <person name="Calteau A."/>
            <person name="Ghodhbane-Gtari F."/>
            <person name="Essoussi I."/>
            <person name="Nouioui I."/>
            <person name="Abbassi-Ghozzi I."/>
            <person name="Gtari M."/>
        </authorList>
    </citation>
    <scope>NUCLEOTIDE SEQUENCE [LARGE SCALE GENOMIC DNA]</scope>
    <source>
        <strain evidence="2">BC 501</strain>
    </source>
</reference>
<dbReference type="CDD" id="cd09022">
    <property type="entry name" value="Aldose_epim_Ec_YihR"/>
    <property type="match status" value="1"/>
</dbReference>
<keyword evidence="2" id="KW-1185">Reference proteome</keyword>
<dbReference type="EMBL" id="FO203431">
    <property type="protein sequence ID" value="CCH86353.1"/>
    <property type="molecule type" value="Genomic_DNA"/>
</dbReference>
<dbReference type="InterPro" id="IPR008183">
    <property type="entry name" value="Aldose_1/G6P_1-epimerase"/>
</dbReference>
<dbReference type="Proteomes" id="UP000006461">
    <property type="component" value="Chromosome"/>
</dbReference>
<sequence>MTAAGPTRWTIRSGAHEAVIGRRGAGLCGYTVDGVDVTDPLGEQEVPEAYQGLVLAPWPNRVPDGRWSWAGQELQLPVNEVPTGCALHGLVAWTAWSPREVTADAVELGVAIEPQPGYPFALDLTVRWSVAADGLHCRIGVQNTGWTAAPFGVAVHPYVVLPGCTVDDLELTLPAASWLETDERLRPVALRPVTEGGHDLRAGAALRGRRLDTAFTDVSGSTVQVAGGGHAVEVWADDAFGWWQVYTSDYFPAGSPRHRRGLAVEAMTCGPDAFNTGRDLLVLEPGDRWGAEWGVRPA</sequence>
<gene>
    <name evidence="1" type="ordered locus">MODMU_0903</name>
</gene>
<dbReference type="OMA" id="VWQERGH"/>
<evidence type="ECO:0000313" key="2">
    <source>
        <dbReference type="Proteomes" id="UP000006461"/>
    </source>
</evidence>
<organism evidence="1 2">
    <name type="scientific">Modestobacter italicus (strain DSM 44449 / CECT 9708 / BC 501)</name>
    <dbReference type="NCBI Taxonomy" id="2732864"/>
    <lineage>
        <taxon>Bacteria</taxon>
        <taxon>Bacillati</taxon>
        <taxon>Actinomycetota</taxon>
        <taxon>Actinomycetes</taxon>
        <taxon>Geodermatophilales</taxon>
        <taxon>Geodermatophilaceae</taxon>
        <taxon>Modestobacter</taxon>
    </lineage>
</organism>
<dbReference type="KEGG" id="mmar:MODMU_0903"/>
<accession>I4ESJ0</accession>
<protein>
    <submittedName>
        <fullName evidence="1">Aldose 1-epimerase</fullName>
    </submittedName>
</protein>